<dbReference type="EMBL" id="CP127363">
    <property type="protein sequence ID" value="WIY47348.1"/>
    <property type="molecule type" value="Genomic_DNA"/>
</dbReference>
<dbReference type="Proteomes" id="UP001242732">
    <property type="component" value="Chromosome"/>
</dbReference>
<keyword evidence="3" id="KW-1185">Reference proteome</keyword>
<dbReference type="GeneID" id="79793231"/>
<protein>
    <submittedName>
        <fullName evidence="2">DUF4376 domain-containing protein</fullName>
    </submittedName>
</protein>
<reference evidence="2 3" key="1">
    <citation type="submission" date="2023-06" db="EMBL/GenBank/DDBJ databases">
        <authorList>
            <person name="Ham H."/>
            <person name="Park D.S."/>
        </authorList>
    </citation>
    <scope>NUCLEOTIDE SEQUENCE [LARGE SCALE GENOMIC DNA]</scope>
    <source>
        <strain evidence="2 3">KACC 17005</strain>
    </source>
</reference>
<name>A0ABY9ALK9_PARCI</name>
<dbReference type="Pfam" id="PF14301">
    <property type="entry name" value="DUF4376"/>
    <property type="match status" value="1"/>
</dbReference>
<evidence type="ECO:0000259" key="1">
    <source>
        <dbReference type="Pfam" id="PF14301"/>
    </source>
</evidence>
<evidence type="ECO:0000313" key="3">
    <source>
        <dbReference type="Proteomes" id="UP001242732"/>
    </source>
</evidence>
<evidence type="ECO:0000313" key="2">
    <source>
        <dbReference type="EMBL" id="WIY47348.1"/>
    </source>
</evidence>
<feature type="domain" description="DUF4376" evidence="1">
    <location>
        <begin position="31"/>
        <end position="138"/>
    </location>
</feature>
<organism evidence="2 3">
    <name type="scientific">Paracidovorax citrulli</name>
    <name type="common">Acidovorax citrulli</name>
    <dbReference type="NCBI Taxonomy" id="80869"/>
    <lineage>
        <taxon>Bacteria</taxon>
        <taxon>Pseudomonadati</taxon>
        <taxon>Pseudomonadota</taxon>
        <taxon>Betaproteobacteria</taxon>
        <taxon>Burkholderiales</taxon>
        <taxon>Comamonadaceae</taxon>
        <taxon>Paracidovorax</taxon>
    </lineage>
</organism>
<gene>
    <name evidence="2" type="ORF">QRO08_16090</name>
</gene>
<dbReference type="InterPro" id="IPR025484">
    <property type="entry name" value="DUF4376"/>
</dbReference>
<accession>A0ABY9ALK9</accession>
<proteinExistence type="predicted"/>
<dbReference type="RefSeq" id="WP_017438283.1">
    <property type="nucleotide sequence ID" value="NZ_CP023687.1"/>
</dbReference>
<sequence length="155" mass="16860">MAPNTNPDYIAYMAWIAAGGVPEPADPVPATEVWERIKAERDRRKYLGVKIGENWFHSDDASRIQQMSLMLMGQAMPAGIQWKTLTSAPPPVFVTMTPALALSIFNATAASDMAVFAAAEAHRVAMEASADPGAYDFTGGWPVSVEDELHTVHRD</sequence>